<dbReference type="EMBL" id="AEJF01000118">
    <property type="protein sequence ID" value="KLU24693.1"/>
    <property type="molecule type" value="Genomic_DNA"/>
</dbReference>
<dbReference type="Proteomes" id="UP000035963">
    <property type="component" value="Unassembled WGS sequence"/>
</dbReference>
<evidence type="ECO:0000256" key="1">
    <source>
        <dbReference type="SAM" id="SignalP"/>
    </source>
</evidence>
<reference evidence="2 3" key="1">
    <citation type="journal article" date="2015" name="Genome Announc.">
        <title>Draft Genome Sequence of Burkholderia sp. Strain PML1(12), an Ectomycorrhizosphere-Inhabiting Bacterium with Effective Mineral-Weathering Ability.</title>
        <authorList>
            <person name="Uroz S."/>
            <person name="Oger P."/>
        </authorList>
    </citation>
    <scope>NUCLEOTIDE SEQUENCE [LARGE SCALE GENOMIC DNA]</scope>
    <source>
        <strain evidence="3">PML1(12)</strain>
    </source>
</reference>
<comment type="caution">
    <text evidence="2">The sequence shown here is derived from an EMBL/GenBank/DDBJ whole genome shotgun (WGS) entry which is preliminary data.</text>
</comment>
<evidence type="ECO:0008006" key="4">
    <source>
        <dbReference type="Google" id="ProtNLM"/>
    </source>
</evidence>
<dbReference type="PROSITE" id="PS51257">
    <property type="entry name" value="PROKAR_LIPOPROTEIN"/>
    <property type="match status" value="1"/>
</dbReference>
<gene>
    <name evidence="2" type="ORF">EOS_18740</name>
</gene>
<dbReference type="PATRIC" id="fig|908627.4.peg.4194"/>
<dbReference type="AlphaFoldDB" id="A0A0J1FXM4"/>
<organism evidence="2 3">
    <name type="scientific">Caballeronia mineralivorans PML1(12)</name>
    <dbReference type="NCBI Taxonomy" id="908627"/>
    <lineage>
        <taxon>Bacteria</taxon>
        <taxon>Pseudomonadati</taxon>
        <taxon>Pseudomonadota</taxon>
        <taxon>Betaproteobacteria</taxon>
        <taxon>Burkholderiales</taxon>
        <taxon>Burkholderiaceae</taxon>
        <taxon>Caballeronia</taxon>
    </lineage>
</organism>
<keyword evidence="3" id="KW-1185">Reference proteome</keyword>
<proteinExistence type="predicted"/>
<evidence type="ECO:0000313" key="3">
    <source>
        <dbReference type="Proteomes" id="UP000035963"/>
    </source>
</evidence>
<sequence length="99" mass="10704">MKSQKLLLLAFTVIATASCASTTPDSYTTDVRLKDGKAVRCEVNEAASSQPTGTPPLTVRERNEAEVLATQPLRLLSGPWSPYPDPDTAPKLRCYEVPA</sequence>
<name>A0A0J1FXM4_9BURK</name>
<keyword evidence="1" id="KW-0732">Signal</keyword>
<evidence type="ECO:0000313" key="2">
    <source>
        <dbReference type="EMBL" id="KLU24693.1"/>
    </source>
</evidence>
<accession>A0A0J1FXM4</accession>
<feature type="signal peptide" evidence="1">
    <location>
        <begin position="1"/>
        <end position="20"/>
    </location>
</feature>
<protein>
    <recommendedName>
        <fullName evidence="4">Lipoprotein</fullName>
    </recommendedName>
</protein>
<feature type="chain" id="PRO_5005251230" description="Lipoprotein" evidence="1">
    <location>
        <begin position="21"/>
        <end position="99"/>
    </location>
</feature>